<reference evidence="9" key="1">
    <citation type="submission" date="2021-01" db="EMBL/GenBank/DDBJ databases">
        <title>A chromosome-scale assembly of European eel, Anguilla anguilla.</title>
        <authorList>
            <person name="Henkel C."/>
            <person name="Jong-Raadsen S.A."/>
            <person name="Dufour S."/>
            <person name="Weltzien F.-A."/>
            <person name="Palstra A.P."/>
            <person name="Pelster B."/>
            <person name="Spaink H.P."/>
            <person name="Van Den Thillart G.E."/>
            <person name="Jansen H."/>
            <person name="Zahm M."/>
            <person name="Klopp C."/>
            <person name="Cedric C."/>
            <person name="Louis A."/>
            <person name="Berthelot C."/>
            <person name="Parey E."/>
            <person name="Roest Crollius H."/>
            <person name="Montfort J."/>
            <person name="Robinson-Rechavi M."/>
            <person name="Bucao C."/>
            <person name="Bouchez O."/>
            <person name="Gislard M."/>
            <person name="Lluch J."/>
            <person name="Milhes M."/>
            <person name="Lampietro C."/>
            <person name="Lopez Roques C."/>
            <person name="Donnadieu C."/>
            <person name="Braasch I."/>
            <person name="Desvignes T."/>
            <person name="Postlethwait J."/>
            <person name="Bobe J."/>
            <person name="Guiguen Y."/>
            <person name="Dirks R."/>
        </authorList>
    </citation>
    <scope>NUCLEOTIDE SEQUENCE</scope>
    <source>
        <strain evidence="9">Tag_6206</strain>
        <tissue evidence="9">Liver</tissue>
    </source>
</reference>
<evidence type="ECO:0000256" key="2">
    <source>
        <dbReference type="ARBA" id="ARBA00022448"/>
    </source>
</evidence>
<dbReference type="GO" id="GO:0071939">
    <property type="term" value="P:vitamin A import into cell"/>
    <property type="evidence" value="ECO:0007669"/>
    <property type="project" value="TreeGrafter"/>
</dbReference>
<evidence type="ECO:0000256" key="6">
    <source>
        <dbReference type="ARBA" id="ARBA00023136"/>
    </source>
</evidence>
<feature type="transmembrane region" description="Helical" evidence="8">
    <location>
        <begin position="93"/>
        <end position="114"/>
    </location>
</feature>
<name>A0A9D3MGK9_ANGAN</name>
<dbReference type="Proteomes" id="UP001044222">
    <property type="component" value="Unassembled WGS sequence"/>
</dbReference>
<keyword evidence="3" id="KW-1003">Cell membrane</keyword>
<dbReference type="GO" id="GO:0005886">
    <property type="term" value="C:plasma membrane"/>
    <property type="evidence" value="ECO:0007669"/>
    <property type="project" value="UniProtKB-SubCell"/>
</dbReference>
<keyword evidence="2" id="KW-0813">Transport</keyword>
<protein>
    <submittedName>
        <fullName evidence="9">Uncharacterized protein</fullName>
    </submittedName>
</protein>
<feature type="transmembrane region" description="Helical" evidence="8">
    <location>
        <begin position="12"/>
        <end position="30"/>
    </location>
</feature>
<feature type="transmembrane region" description="Helical" evidence="8">
    <location>
        <begin position="253"/>
        <end position="273"/>
    </location>
</feature>
<feature type="transmembrane region" description="Helical" evidence="8">
    <location>
        <begin position="293"/>
        <end position="317"/>
    </location>
</feature>
<dbReference type="EMBL" id="JAFIRN010000005">
    <property type="protein sequence ID" value="KAG5848525.1"/>
    <property type="molecule type" value="Genomic_DNA"/>
</dbReference>
<evidence type="ECO:0000256" key="7">
    <source>
        <dbReference type="ARBA" id="ARBA00023170"/>
    </source>
</evidence>
<dbReference type="GO" id="GO:0034632">
    <property type="term" value="F:retinol transmembrane transporter activity"/>
    <property type="evidence" value="ECO:0007669"/>
    <property type="project" value="InterPro"/>
</dbReference>
<keyword evidence="6 8" id="KW-0472">Membrane</keyword>
<accession>A0A9D3MGK9</accession>
<sequence>MDEMSMCRSFNGLHYWLIPAVLFACLSSLLRTRKNALNHTVPLRQRFSLPLPLKLLSTHSDRWSFAVAFGALFSMFLERLIGPEAVGCLYYEVPLWTIGLIQVLSALEISVVHYPIFTCLTQENSALANLLGFVYTLAWFIYQIVMTVSSPPDQRAVFPFSFQGNDNRRMRWYHILPSLLCTALLVLYFIFFFFKLMLLRQRGQPQEEEGRPIALAHHTEYVKRLLRPKVPEPPGKKNWFQRRLYKWDACFRFPARMLIMVAMALTGVYRIAFAERIADKLMAMTAYRDFTEFAVIYGLITAFTVLAIIIHICRIMVQYRVQMRRLYKGDRADLPRKLPATDVAVARSMSYIGLQLTFICFGMQILSVFISVVAFLIIFPFVVGTLIFFKEFAYILLAALPILLMAFLLRRLVVRRFFLQDKLDPNDTQKPLAFKNTQALENARYFTLSFFMIKGAIEFVAQLLIRIVLGGLNLARIDSTTNPSNQGGLLDTAYLTWVSVLMVDSAHTNPTALNFCHLLVQSSQPDPGVNTKLRTTARTAAGARRRWWLAYTLLRNPGLVVVRRQGSSCPSHPLPRPQR</sequence>
<evidence type="ECO:0000256" key="1">
    <source>
        <dbReference type="ARBA" id="ARBA00004651"/>
    </source>
</evidence>
<keyword evidence="4 8" id="KW-0812">Transmembrane</keyword>
<evidence type="ECO:0000313" key="10">
    <source>
        <dbReference type="Proteomes" id="UP001044222"/>
    </source>
</evidence>
<gene>
    <name evidence="9" type="ORF">ANANG_G00099370</name>
</gene>
<feature type="transmembrane region" description="Helical" evidence="8">
    <location>
        <begin position="63"/>
        <end position="81"/>
    </location>
</feature>
<feature type="transmembrane region" description="Helical" evidence="8">
    <location>
        <begin position="356"/>
        <end position="380"/>
    </location>
</feature>
<keyword evidence="5 8" id="KW-1133">Transmembrane helix</keyword>
<feature type="transmembrane region" description="Helical" evidence="8">
    <location>
        <begin position="172"/>
        <end position="194"/>
    </location>
</feature>
<dbReference type="PANTHER" id="PTHR21444:SF15">
    <property type="entry name" value="RECEPTOR FOR RETINOL UPTAKE STRA6"/>
    <property type="match status" value="1"/>
</dbReference>
<organism evidence="9 10">
    <name type="scientific">Anguilla anguilla</name>
    <name type="common">European freshwater eel</name>
    <name type="synonym">Muraena anguilla</name>
    <dbReference type="NCBI Taxonomy" id="7936"/>
    <lineage>
        <taxon>Eukaryota</taxon>
        <taxon>Metazoa</taxon>
        <taxon>Chordata</taxon>
        <taxon>Craniata</taxon>
        <taxon>Vertebrata</taxon>
        <taxon>Euteleostomi</taxon>
        <taxon>Actinopterygii</taxon>
        <taxon>Neopterygii</taxon>
        <taxon>Teleostei</taxon>
        <taxon>Anguilliformes</taxon>
        <taxon>Anguillidae</taxon>
        <taxon>Anguilla</taxon>
    </lineage>
</organism>
<dbReference type="GO" id="GO:0038023">
    <property type="term" value="F:signaling receptor activity"/>
    <property type="evidence" value="ECO:0007669"/>
    <property type="project" value="InterPro"/>
</dbReference>
<evidence type="ECO:0000256" key="4">
    <source>
        <dbReference type="ARBA" id="ARBA00022692"/>
    </source>
</evidence>
<dbReference type="Pfam" id="PF14752">
    <property type="entry name" value="RBP_receptor"/>
    <property type="match status" value="2"/>
</dbReference>
<feature type="transmembrane region" description="Helical" evidence="8">
    <location>
        <begin position="126"/>
        <end position="145"/>
    </location>
</feature>
<dbReference type="InterPro" id="IPR026612">
    <property type="entry name" value="STRA6-like"/>
</dbReference>
<keyword evidence="10" id="KW-1185">Reference proteome</keyword>
<feature type="transmembrane region" description="Helical" evidence="8">
    <location>
        <begin position="392"/>
        <end position="413"/>
    </location>
</feature>
<comment type="caution">
    <text evidence="9">The sequence shown here is derived from an EMBL/GenBank/DDBJ whole genome shotgun (WGS) entry which is preliminary data.</text>
</comment>
<keyword evidence="7" id="KW-0675">Receptor</keyword>
<dbReference type="PANTHER" id="PTHR21444">
    <property type="entry name" value="COILED-COIL DOMAIN-CONTAINING PROTEIN 180"/>
    <property type="match status" value="1"/>
</dbReference>
<evidence type="ECO:0000313" key="9">
    <source>
        <dbReference type="EMBL" id="KAG5848525.1"/>
    </source>
</evidence>
<proteinExistence type="predicted"/>
<dbReference type="AlphaFoldDB" id="A0A9D3MGK9"/>
<comment type="subcellular location">
    <subcellularLocation>
        <location evidence="1">Cell membrane</location>
        <topology evidence="1">Multi-pass membrane protein</topology>
    </subcellularLocation>
</comment>
<evidence type="ECO:0000256" key="5">
    <source>
        <dbReference type="ARBA" id="ARBA00022989"/>
    </source>
</evidence>
<evidence type="ECO:0000256" key="3">
    <source>
        <dbReference type="ARBA" id="ARBA00022475"/>
    </source>
</evidence>
<evidence type="ECO:0000256" key="8">
    <source>
        <dbReference type="SAM" id="Phobius"/>
    </source>
</evidence>